<keyword evidence="5" id="KW-0804">Transcription</keyword>
<feature type="domain" description="GATA-type" evidence="8">
    <location>
        <begin position="157"/>
        <end position="212"/>
    </location>
</feature>
<feature type="region of interest" description="Disordered" evidence="7">
    <location>
        <begin position="1"/>
        <end position="62"/>
    </location>
</feature>
<keyword evidence="2 6" id="KW-0863">Zinc-finger</keyword>
<evidence type="ECO:0000259" key="8">
    <source>
        <dbReference type="PROSITE" id="PS50114"/>
    </source>
</evidence>
<dbReference type="KEGG" id="spaa:SPAPADRAFT_58224"/>
<dbReference type="HOGENOM" id="CLU_947203_0_0_1"/>
<keyword evidence="10" id="KW-1185">Reference proteome</keyword>
<evidence type="ECO:0000256" key="5">
    <source>
        <dbReference type="ARBA" id="ARBA00023163"/>
    </source>
</evidence>
<reference evidence="9 10" key="1">
    <citation type="journal article" date="2011" name="Proc. Natl. Acad. Sci. U.S.A.">
        <title>Comparative genomics of xylose-fermenting fungi for enhanced biofuel production.</title>
        <authorList>
            <person name="Wohlbach D.J."/>
            <person name="Kuo A."/>
            <person name="Sato T.K."/>
            <person name="Potts K.M."/>
            <person name="Salamov A.A."/>
            <person name="LaButti K.M."/>
            <person name="Sun H."/>
            <person name="Clum A."/>
            <person name="Pangilinan J.L."/>
            <person name="Lindquist E.A."/>
            <person name="Lucas S."/>
            <person name="Lapidus A."/>
            <person name="Jin M."/>
            <person name="Gunawan C."/>
            <person name="Balan V."/>
            <person name="Dale B.E."/>
            <person name="Jeffries T.W."/>
            <person name="Zinkel R."/>
            <person name="Barry K.W."/>
            <person name="Grigoriev I.V."/>
            <person name="Gasch A.P."/>
        </authorList>
    </citation>
    <scope>NUCLEOTIDE SEQUENCE [LARGE SCALE GENOMIC DNA]</scope>
    <source>
        <strain evidence="10">NRRL Y-27907 / 11-Y1</strain>
    </source>
</reference>
<dbReference type="InterPro" id="IPR013088">
    <property type="entry name" value="Znf_NHR/GATA"/>
</dbReference>
<keyword evidence="1" id="KW-0479">Metal-binding</keyword>
<keyword evidence="3" id="KW-0862">Zinc</keyword>
<evidence type="ECO:0000256" key="6">
    <source>
        <dbReference type="PROSITE-ProRule" id="PRU00094"/>
    </source>
</evidence>
<dbReference type="Gene3D" id="3.30.50.10">
    <property type="entry name" value="Erythroid Transcription Factor GATA-1, subunit A"/>
    <property type="match status" value="1"/>
</dbReference>
<dbReference type="GeneID" id="18872371"/>
<feature type="compositionally biased region" description="Polar residues" evidence="7">
    <location>
        <begin position="1"/>
        <end position="11"/>
    </location>
</feature>
<evidence type="ECO:0000256" key="4">
    <source>
        <dbReference type="ARBA" id="ARBA00023015"/>
    </source>
</evidence>
<name>G3AFU5_SPAPN</name>
<evidence type="ECO:0000256" key="7">
    <source>
        <dbReference type="SAM" id="MobiDB-lite"/>
    </source>
</evidence>
<organism evidence="10">
    <name type="scientific">Spathaspora passalidarum (strain NRRL Y-27907 / 11-Y1)</name>
    <dbReference type="NCBI Taxonomy" id="619300"/>
    <lineage>
        <taxon>Eukaryota</taxon>
        <taxon>Fungi</taxon>
        <taxon>Dikarya</taxon>
        <taxon>Ascomycota</taxon>
        <taxon>Saccharomycotina</taxon>
        <taxon>Pichiomycetes</taxon>
        <taxon>Debaryomycetaceae</taxon>
        <taxon>Spathaspora</taxon>
    </lineage>
</organism>
<dbReference type="EMBL" id="GL996499">
    <property type="protein sequence ID" value="EGW35084.1"/>
    <property type="molecule type" value="Genomic_DNA"/>
</dbReference>
<sequence>MTTTVTNNSNPIRLPSIKELTGSSPIGGTLPLPLPLTSNDNGIMSPPNGTSGTTAYSPNNTNYTSSHPISVVYQKVNSPSLNGSAPMNLHSVSYDGTTPQLQPQPMPTFYYPPPQQQPQPPQQQIYYYVQQANQGLQPNPQQMAAAPHFYTLPEVVSKPVHRCHRCGTTETPEWRRGPRGARTLCNACGLVHTKLVKKKGAALAAEEVLNNKVLRGKNGRRISIKKYLMNESQKQAKAKGGENVFGNISLPSVVLGNIPPQQLPMMVGNIPIDQRISLPPPHTLSNTPTYYHPC</sequence>
<dbReference type="Proteomes" id="UP000000709">
    <property type="component" value="Unassembled WGS sequence"/>
</dbReference>
<protein>
    <recommendedName>
        <fullName evidence="8">GATA-type domain-containing protein</fullName>
    </recommendedName>
</protein>
<feature type="compositionally biased region" description="Low complexity" evidence="7">
    <location>
        <begin position="22"/>
        <end position="38"/>
    </location>
</feature>
<dbReference type="AlphaFoldDB" id="G3AFU5"/>
<evidence type="ECO:0000256" key="3">
    <source>
        <dbReference type="ARBA" id="ARBA00022833"/>
    </source>
</evidence>
<dbReference type="Pfam" id="PF00320">
    <property type="entry name" value="GATA"/>
    <property type="match status" value="1"/>
</dbReference>
<dbReference type="RefSeq" id="XP_007372496.1">
    <property type="nucleotide sequence ID" value="XM_007372434.1"/>
</dbReference>
<evidence type="ECO:0000313" key="10">
    <source>
        <dbReference type="Proteomes" id="UP000000709"/>
    </source>
</evidence>
<keyword evidence="4" id="KW-0805">Transcription regulation</keyword>
<evidence type="ECO:0000256" key="1">
    <source>
        <dbReference type="ARBA" id="ARBA00022723"/>
    </source>
</evidence>
<proteinExistence type="predicted"/>
<accession>G3AFU5</accession>
<dbReference type="PANTHER" id="PTHR47172">
    <property type="entry name" value="OS01G0976800 PROTEIN"/>
    <property type="match status" value="1"/>
</dbReference>
<dbReference type="PANTHER" id="PTHR47172:SF24">
    <property type="entry name" value="GATA ZINC FINGER DOMAIN-CONTAINING PROTEIN 14-RELATED"/>
    <property type="match status" value="1"/>
</dbReference>
<dbReference type="GO" id="GO:0008270">
    <property type="term" value="F:zinc ion binding"/>
    <property type="evidence" value="ECO:0007669"/>
    <property type="project" value="UniProtKB-KW"/>
</dbReference>
<dbReference type="GO" id="GO:0043565">
    <property type="term" value="F:sequence-specific DNA binding"/>
    <property type="evidence" value="ECO:0007669"/>
    <property type="project" value="InterPro"/>
</dbReference>
<evidence type="ECO:0000313" key="9">
    <source>
        <dbReference type="EMBL" id="EGW35084.1"/>
    </source>
</evidence>
<gene>
    <name evidence="9" type="ORF">SPAPADRAFT_58224</name>
</gene>
<dbReference type="CDD" id="cd00202">
    <property type="entry name" value="ZnF_GATA"/>
    <property type="match status" value="1"/>
</dbReference>
<dbReference type="SUPFAM" id="SSF57716">
    <property type="entry name" value="Glucocorticoid receptor-like (DNA-binding domain)"/>
    <property type="match status" value="1"/>
</dbReference>
<feature type="compositionally biased region" description="Polar residues" evidence="7">
    <location>
        <begin position="39"/>
        <end position="62"/>
    </location>
</feature>
<dbReference type="SMART" id="SM00401">
    <property type="entry name" value="ZnF_GATA"/>
    <property type="match status" value="1"/>
</dbReference>
<dbReference type="OrthoDB" id="2162994at2759"/>
<evidence type="ECO:0000256" key="2">
    <source>
        <dbReference type="ARBA" id="ARBA00022771"/>
    </source>
</evidence>
<dbReference type="eggNOG" id="KOG1601">
    <property type="taxonomic scope" value="Eukaryota"/>
</dbReference>
<dbReference type="GO" id="GO:0006355">
    <property type="term" value="P:regulation of DNA-templated transcription"/>
    <property type="evidence" value="ECO:0007669"/>
    <property type="project" value="InterPro"/>
</dbReference>
<dbReference type="InParanoid" id="G3AFU5"/>
<dbReference type="PROSITE" id="PS50114">
    <property type="entry name" value="GATA_ZN_FINGER_2"/>
    <property type="match status" value="1"/>
</dbReference>
<dbReference type="InterPro" id="IPR000679">
    <property type="entry name" value="Znf_GATA"/>
</dbReference>